<evidence type="ECO:0000256" key="6">
    <source>
        <dbReference type="ARBA" id="ARBA00022847"/>
    </source>
</evidence>
<gene>
    <name evidence="11" type="ORF">SAMN04487926_10349</name>
</gene>
<feature type="transmembrane region" description="Helical" evidence="10">
    <location>
        <begin position="126"/>
        <end position="147"/>
    </location>
</feature>
<evidence type="ECO:0000256" key="1">
    <source>
        <dbReference type="ARBA" id="ARBA00004651"/>
    </source>
</evidence>
<evidence type="ECO:0000256" key="2">
    <source>
        <dbReference type="ARBA" id="ARBA00006434"/>
    </source>
</evidence>
<feature type="transmembrane region" description="Helical" evidence="10">
    <location>
        <begin position="473"/>
        <end position="493"/>
    </location>
</feature>
<feature type="transmembrane region" description="Helical" evidence="10">
    <location>
        <begin position="378"/>
        <end position="397"/>
    </location>
</feature>
<evidence type="ECO:0000256" key="5">
    <source>
        <dbReference type="ARBA" id="ARBA00022692"/>
    </source>
</evidence>
<dbReference type="PANTHER" id="PTHR48086:SF6">
    <property type="entry name" value="CATION_ACETATE SYMPORTER ACTP"/>
    <property type="match status" value="1"/>
</dbReference>
<dbReference type="InterPro" id="IPR038377">
    <property type="entry name" value="Na/Glc_symporter_sf"/>
</dbReference>
<feature type="transmembrane region" description="Helical" evidence="10">
    <location>
        <begin position="242"/>
        <end position="264"/>
    </location>
</feature>
<evidence type="ECO:0000256" key="4">
    <source>
        <dbReference type="ARBA" id="ARBA00022475"/>
    </source>
</evidence>
<dbReference type="InterPro" id="IPR001734">
    <property type="entry name" value="Na/solute_symporter"/>
</dbReference>
<evidence type="ECO:0000256" key="3">
    <source>
        <dbReference type="ARBA" id="ARBA00022448"/>
    </source>
</evidence>
<feature type="transmembrane region" description="Helical" evidence="10">
    <location>
        <begin position="84"/>
        <end position="105"/>
    </location>
</feature>
<feature type="transmembrane region" description="Helical" evidence="10">
    <location>
        <begin position="329"/>
        <end position="357"/>
    </location>
</feature>
<name>A0A7Z7B227_9BURK</name>
<feature type="transmembrane region" description="Helical" evidence="10">
    <location>
        <begin position="403"/>
        <end position="425"/>
    </location>
</feature>
<reference evidence="11" key="1">
    <citation type="submission" date="2016-10" db="EMBL/GenBank/DDBJ databases">
        <authorList>
            <person name="Varghese N."/>
            <person name="Submissions S."/>
        </authorList>
    </citation>
    <scope>NUCLEOTIDE SEQUENCE [LARGE SCALE GENOMIC DNA]</scope>
    <source>
        <strain evidence="11">YR281</strain>
    </source>
</reference>
<dbReference type="AlphaFoldDB" id="A0A7Z7B227"/>
<accession>A0A7Z7B227</accession>
<dbReference type="GO" id="GO:0015123">
    <property type="term" value="F:acetate transmembrane transporter activity"/>
    <property type="evidence" value="ECO:0007669"/>
    <property type="project" value="TreeGrafter"/>
</dbReference>
<dbReference type="EMBL" id="FNDI01000003">
    <property type="protein sequence ID" value="SDH24573.1"/>
    <property type="molecule type" value="Genomic_DNA"/>
</dbReference>
<keyword evidence="5 10" id="KW-0812">Transmembrane</keyword>
<feature type="transmembrane region" description="Helical" evidence="10">
    <location>
        <begin position="153"/>
        <end position="177"/>
    </location>
</feature>
<sequence>MKVDSQAFGHANVPAIAFFLLFVGITLLITYWAARQTKSTDDFLAAGHRITAGQNGVALAGDFVAAAGFLGITGLISIAGFDGFFYAVGGVIGWPLMLFLFGEPLRNLGKYTLGDVLELRLGNRNIRLVVSVNSLIIVLSYLVMQLIGAGNLIHLLFGISYTSAVMIIGACMLVYVLFGGMVATTWVQIIKAALMIGGALGMAVMALARFDFNPLHLFASAAALNGADILGPGKLITSSIEAVSLGLALVLGVASLPHVLMRFFTVPDGRAARMSIFYATAVIVLFMLLTAILGFAAMVLVGRGAIIGMDRGGNMAVPMLAEQLGGTVLLGFIAAVSFATILAAVSGLMITGVGTLAHDIWTMVVRRGIESHGQQMSVARISTVLLAIIAVGCALGLKGQNVAFMVGLATAVAAAANFPAIFLAVYWRRYSYAGAAAGMLTGLCSSLFLIYFSPTIQVDVLKHASAWFPLRNPGIVTIPLAFVVSIVVSALTYRVEGSDYAAIERDAILGDSGAEYGH</sequence>
<keyword evidence="4" id="KW-1003">Cell membrane</keyword>
<keyword evidence="7 10" id="KW-1133">Transmembrane helix</keyword>
<dbReference type="PROSITE" id="PS50283">
    <property type="entry name" value="NA_SOLUT_SYMP_3"/>
    <property type="match status" value="1"/>
</dbReference>
<dbReference type="Proteomes" id="UP000198900">
    <property type="component" value="Unassembled WGS sequence"/>
</dbReference>
<proteinExistence type="inferred from homology"/>
<dbReference type="Gene3D" id="1.20.1730.10">
    <property type="entry name" value="Sodium/glucose cotransporter"/>
    <property type="match status" value="1"/>
</dbReference>
<organism evidence="11 12">
    <name type="scientific">Paraburkholderia steynii</name>
    <dbReference type="NCBI Taxonomy" id="1245441"/>
    <lineage>
        <taxon>Bacteria</taxon>
        <taxon>Pseudomonadati</taxon>
        <taxon>Pseudomonadota</taxon>
        <taxon>Betaproteobacteria</taxon>
        <taxon>Burkholderiales</taxon>
        <taxon>Burkholderiaceae</taxon>
        <taxon>Paraburkholderia</taxon>
    </lineage>
</organism>
<dbReference type="InterPro" id="IPR050277">
    <property type="entry name" value="Sodium:Solute_Symporter"/>
</dbReference>
<evidence type="ECO:0000313" key="12">
    <source>
        <dbReference type="Proteomes" id="UP000198900"/>
    </source>
</evidence>
<protein>
    <submittedName>
        <fullName evidence="11">Cation/acetate symporter</fullName>
    </submittedName>
</protein>
<dbReference type="Pfam" id="PF00474">
    <property type="entry name" value="SSF"/>
    <property type="match status" value="1"/>
</dbReference>
<dbReference type="GO" id="GO:0015293">
    <property type="term" value="F:symporter activity"/>
    <property type="evidence" value="ECO:0007669"/>
    <property type="project" value="UniProtKB-KW"/>
</dbReference>
<keyword evidence="3" id="KW-0813">Transport</keyword>
<dbReference type="GO" id="GO:0005886">
    <property type="term" value="C:plasma membrane"/>
    <property type="evidence" value="ECO:0007669"/>
    <property type="project" value="UniProtKB-SubCell"/>
</dbReference>
<dbReference type="CDD" id="cd11480">
    <property type="entry name" value="SLC5sbd_u4"/>
    <property type="match status" value="1"/>
</dbReference>
<evidence type="ECO:0000313" key="11">
    <source>
        <dbReference type="EMBL" id="SDH24573.1"/>
    </source>
</evidence>
<comment type="similarity">
    <text evidence="2 9">Belongs to the sodium:solute symporter (SSF) (TC 2.A.21) family.</text>
</comment>
<keyword evidence="12" id="KW-1185">Reference proteome</keyword>
<keyword evidence="8 10" id="KW-0472">Membrane</keyword>
<feature type="transmembrane region" description="Helical" evidence="10">
    <location>
        <begin position="432"/>
        <end position="453"/>
    </location>
</feature>
<evidence type="ECO:0000256" key="10">
    <source>
        <dbReference type="SAM" id="Phobius"/>
    </source>
</evidence>
<dbReference type="GO" id="GO:0006847">
    <property type="term" value="P:plasma membrane acetate transport"/>
    <property type="evidence" value="ECO:0007669"/>
    <property type="project" value="TreeGrafter"/>
</dbReference>
<evidence type="ECO:0000256" key="8">
    <source>
        <dbReference type="ARBA" id="ARBA00023136"/>
    </source>
</evidence>
<evidence type="ECO:0000256" key="7">
    <source>
        <dbReference type="ARBA" id="ARBA00022989"/>
    </source>
</evidence>
<feature type="transmembrane region" description="Helical" evidence="10">
    <location>
        <begin position="55"/>
        <end position="78"/>
    </location>
</feature>
<dbReference type="PANTHER" id="PTHR48086">
    <property type="entry name" value="SODIUM/PROLINE SYMPORTER-RELATED"/>
    <property type="match status" value="1"/>
</dbReference>
<feature type="transmembrane region" description="Helical" evidence="10">
    <location>
        <begin position="276"/>
        <end position="309"/>
    </location>
</feature>
<evidence type="ECO:0000256" key="9">
    <source>
        <dbReference type="RuleBase" id="RU362091"/>
    </source>
</evidence>
<keyword evidence="6" id="KW-0769">Symport</keyword>
<comment type="subcellular location">
    <subcellularLocation>
        <location evidence="1">Cell membrane</location>
        <topology evidence="1">Multi-pass membrane protein</topology>
    </subcellularLocation>
</comment>
<comment type="caution">
    <text evidence="11">The sequence shown here is derived from an EMBL/GenBank/DDBJ whole genome shotgun (WGS) entry which is preliminary data.</text>
</comment>
<feature type="transmembrane region" description="Helical" evidence="10">
    <location>
        <begin position="189"/>
        <end position="208"/>
    </location>
</feature>
<feature type="transmembrane region" description="Helical" evidence="10">
    <location>
        <begin position="15"/>
        <end position="34"/>
    </location>
</feature>